<dbReference type="RefSeq" id="WP_220466564.1">
    <property type="nucleotide sequence ID" value="NZ_JACGXS010000001.1"/>
</dbReference>
<dbReference type="Proteomes" id="UP000547058">
    <property type="component" value="Unassembled WGS sequence"/>
</dbReference>
<dbReference type="AlphaFoldDB" id="A0A7W3FKQ4"/>
<comment type="caution">
    <text evidence="4">The sequence shown here is derived from an EMBL/GenBank/DDBJ whole genome shotgun (WGS) entry which is preliminary data.</text>
</comment>
<protein>
    <submittedName>
        <fullName evidence="4">Uncharacterized protein</fullName>
    </submittedName>
</protein>
<organism evidence="4 5">
    <name type="scientific">Stenotrophomonas tumulicola</name>
    <dbReference type="NCBI Taxonomy" id="1685415"/>
    <lineage>
        <taxon>Bacteria</taxon>
        <taxon>Pseudomonadati</taxon>
        <taxon>Pseudomonadota</taxon>
        <taxon>Gammaproteobacteria</taxon>
        <taxon>Lysobacterales</taxon>
        <taxon>Lysobacteraceae</taxon>
        <taxon>Stenotrophomonas</taxon>
    </lineage>
</organism>
<evidence type="ECO:0000259" key="3">
    <source>
        <dbReference type="Pfam" id="PF20298"/>
    </source>
</evidence>
<feature type="domain" description="Prokaryotic E2" evidence="3">
    <location>
        <begin position="29"/>
        <end position="121"/>
    </location>
</feature>
<dbReference type="Pfam" id="PF20272">
    <property type="entry name" value="E2-Crich"/>
    <property type="match status" value="1"/>
</dbReference>
<dbReference type="Pfam" id="PF20298">
    <property type="entry name" value="E2-ntca"/>
    <property type="match status" value="1"/>
</dbReference>
<name>A0A7W3FKQ4_9GAMM</name>
<feature type="domain" description="Cysteine-rich" evidence="2">
    <location>
        <begin position="128"/>
        <end position="255"/>
    </location>
</feature>
<evidence type="ECO:0000256" key="1">
    <source>
        <dbReference type="SAM" id="MobiDB-lite"/>
    </source>
</evidence>
<feature type="region of interest" description="Disordered" evidence="1">
    <location>
        <begin position="266"/>
        <end position="291"/>
    </location>
</feature>
<evidence type="ECO:0000313" key="5">
    <source>
        <dbReference type="Proteomes" id="UP000547058"/>
    </source>
</evidence>
<keyword evidence="5" id="KW-1185">Reference proteome</keyword>
<proteinExistence type="predicted"/>
<accession>A0A7W3FKQ4</accession>
<dbReference type="InterPro" id="IPR046891">
    <property type="entry name" value="E2-ntca"/>
</dbReference>
<dbReference type="InterPro" id="IPR046892">
    <property type="entry name" value="E2-Crich"/>
</dbReference>
<sequence length="291" mass="31652">MALAFELLQGVASDYGATLHRAAGGGRAEISVTRPGGAVHVFTLAISIAGEHVSAKEAPGHHQLPQFCPDRHINPNQSFCLGWGDGKPGHIIDEAAARQWWSTVYRFLAHQISANVRRVFPGAENGRAHGDAAKHQAIAEQAAECLGPEFKAAAQAGLFEVRQDVRPGKRRLELWRGDQLIARVSLRSNSLISGKLACPCGCRPKRTTAECADHAEALATYVLERHRCALADRAFLDQCAAAGMACCGTLETCGLRNAIRRKQVGCTKKENPQHARSSRYWRPPAKSKRPR</sequence>
<reference evidence="4 5" key="1">
    <citation type="submission" date="2020-08" db="EMBL/GenBank/DDBJ databases">
        <title>Stenotrophomonas tumulicola JCM 30961.</title>
        <authorList>
            <person name="Deng Y."/>
        </authorList>
    </citation>
    <scope>NUCLEOTIDE SEQUENCE [LARGE SCALE GENOMIC DNA]</scope>
    <source>
        <strain evidence="4 5">JCM 30961</strain>
    </source>
</reference>
<dbReference type="EMBL" id="JACGXS010000001">
    <property type="protein sequence ID" value="MBA8681001.1"/>
    <property type="molecule type" value="Genomic_DNA"/>
</dbReference>
<gene>
    <name evidence="4" type="ORF">H4O11_04180</name>
</gene>
<evidence type="ECO:0000313" key="4">
    <source>
        <dbReference type="EMBL" id="MBA8681001.1"/>
    </source>
</evidence>
<evidence type="ECO:0000259" key="2">
    <source>
        <dbReference type="Pfam" id="PF20272"/>
    </source>
</evidence>